<gene>
    <name evidence="5" type="ORF">J8C05_13725</name>
</gene>
<evidence type="ECO:0000313" key="6">
    <source>
        <dbReference type="Proteomes" id="UP000677668"/>
    </source>
</evidence>
<protein>
    <recommendedName>
        <fullName evidence="2">3-hydroxyisobutyryl-CoA hydrolase</fullName>
        <ecNumber evidence="2">3.1.2.4</ecNumber>
    </recommendedName>
</protein>
<dbReference type="InterPro" id="IPR029045">
    <property type="entry name" value="ClpP/crotonase-like_dom_sf"/>
</dbReference>
<organism evidence="5 6">
    <name type="scientific">Chloracidobacterium sp. N</name>
    <dbReference type="NCBI Taxonomy" id="2821540"/>
    <lineage>
        <taxon>Bacteria</taxon>
        <taxon>Pseudomonadati</taxon>
        <taxon>Acidobacteriota</taxon>
        <taxon>Terriglobia</taxon>
        <taxon>Terriglobales</taxon>
        <taxon>Acidobacteriaceae</taxon>
        <taxon>Chloracidobacterium</taxon>
        <taxon>Chloracidobacterium aggregatum</taxon>
    </lineage>
</organism>
<evidence type="ECO:0000256" key="3">
    <source>
        <dbReference type="ARBA" id="ARBA00022801"/>
    </source>
</evidence>
<dbReference type="InterPro" id="IPR032259">
    <property type="entry name" value="HIBYL-CoA-H"/>
</dbReference>
<feature type="domain" description="Enoyl-CoA hydratase/isomerase" evidence="4">
    <location>
        <begin position="16"/>
        <end position="318"/>
    </location>
</feature>
<evidence type="ECO:0000259" key="4">
    <source>
        <dbReference type="Pfam" id="PF16113"/>
    </source>
</evidence>
<dbReference type="PANTHER" id="PTHR43176:SF3">
    <property type="entry name" value="3-HYDROXYISOBUTYRYL-COA HYDROLASE, MITOCHONDRIAL"/>
    <property type="match status" value="1"/>
</dbReference>
<evidence type="ECO:0000256" key="1">
    <source>
        <dbReference type="ARBA" id="ARBA00001709"/>
    </source>
</evidence>
<dbReference type="PANTHER" id="PTHR43176">
    <property type="entry name" value="3-HYDROXYISOBUTYRYL-COA HYDROLASE-RELATED"/>
    <property type="match status" value="1"/>
</dbReference>
<sequence length="321" mass="35123">MLAEESVQLEKHAGLAVVTLNRPQVINVLTTDMLRRLDAFLDEVAADEHLHILVLRGAGARGFCAGADVKWLRQCVLEGQPERGDEFFAVEYALDLRLHRFPKPIVALMEGVTMGGGLGLAIGARYRIATPTTRLAMPEVHIGFFPDVGASWFLNQLPGAWGRYLALTGESIDGATAQAVGLATHYLDGLPTAELVERLPANPDLSWLDAPGQPDRTTVVHDDWVATHFSQPSLDAVRASLEAASDERSQKAAQALRAASPHSLALTWHLLCTAPPTSLEEAFHREADLARQAIRHPDYAEGVRARLVDKDFRPRWQVGNT</sequence>
<dbReference type="EMBL" id="CP072643">
    <property type="protein sequence ID" value="QUV95083.1"/>
    <property type="molecule type" value="Genomic_DNA"/>
</dbReference>
<keyword evidence="3" id="KW-0378">Hydrolase</keyword>
<dbReference type="Gene3D" id="3.90.226.10">
    <property type="entry name" value="2-enoyl-CoA Hydratase, Chain A, domain 1"/>
    <property type="match status" value="1"/>
</dbReference>
<keyword evidence="6" id="KW-1185">Reference proteome</keyword>
<evidence type="ECO:0000256" key="2">
    <source>
        <dbReference type="ARBA" id="ARBA00011915"/>
    </source>
</evidence>
<comment type="catalytic activity">
    <reaction evidence="1">
        <text>3-hydroxy-2-methylpropanoyl-CoA + H2O = 3-hydroxy-2-methylpropanoate + CoA + H(+)</text>
        <dbReference type="Rhea" id="RHEA:20888"/>
        <dbReference type="ChEBI" id="CHEBI:11805"/>
        <dbReference type="ChEBI" id="CHEBI:15377"/>
        <dbReference type="ChEBI" id="CHEBI:15378"/>
        <dbReference type="ChEBI" id="CHEBI:57287"/>
        <dbReference type="ChEBI" id="CHEBI:57340"/>
        <dbReference type="EC" id="3.1.2.4"/>
    </reaction>
</comment>
<proteinExistence type="predicted"/>
<dbReference type="Proteomes" id="UP000677668">
    <property type="component" value="Chromosome 2"/>
</dbReference>
<dbReference type="EC" id="3.1.2.4" evidence="2"/>
<accession>A0ABX8B252</accession>
<reference evidence="5 6" key="1">
    <citation type="submission" date="2021-03" db="EMBL/GenBank/DDBJ databases">
        <title>Genomic and phenotypic characterization of Chloracidobacterium isolates provides evidence for multiple species.</title>
        <authorList>
            <person name="Saini M.K."/>
            <person name="Costas A.M.G."/>
            <person name="Tank M."/>
            <person name="Bryant D.A."/>
        </authorList>
    </citation>
    <scope>NUCLEOTIDE SEQUENCE [LARGE SCALE GENOMIC DNA]</scope>
    <source>
        <strain evidence="5 6">N</strain>
    </source>
</reference>
<dbReference type="InterPro" id="IPR045004">
    <property type="entry name" value="ECH_dom"/>
</dbReference>
<dbReference type="RefSeq" id="WP_211423323.1">
    <property type="nucleotide sequence ID" value="NZ_CP072643.1"/>
</dbReference>
<dbReference type="CDD" id="cd06558">
    <property type="entry name" value="crotonase-like"/>
    <property type="match status" value="1"/>
</dbReference>
<dbReference type="SUPFAM" id="SSF52096">
    <property type="entry name" value="ClpP/crotonase"/>
    <property type="match status" value="1"/>
</dbReference>
<dbReference type="Pfam" id="PF16113">
    <property type="entry name" value="ECH_2"/>
    <property type="match status" value="1"/>
</dbReference>
<dbReference type="NCBIfam" id="NF004127">
    <property type="entry name" value="PRK05617.1"/>
    <property type="match status" value="1"/>
</dbReference>
<evidence type="ECO:0000313" key="5">
    <source>
        <dbReference type="EMBL" id="QUV95083.1"/>
    </source>
</evidence>
<name>A0ABX8B252_9BACT</name>